<protein>
    <submittedName>
        <fullName evidence="6">4-hydroxy-tetrahydrodipicolinate synthase</fullName>
    </submittedName>
</protein>
<organism evidence="6 7">
    <name type="scientific">Mucilaginibacter gracilis</name>
    <dbReference type="NCBI Taxonomy" id="423350"/>
    <lineage>
        <taxon>Bacteria</taxon>
        <taxon>Pseudomonadati</taxon>
        <taxon>Bacteroidota</taxon>
        <taxon>Sphingobacteriia</taxon>
        <taxon>Sphingobacteriales</taxon>
        <taxon>Sphingobacteriaceae</taxon>
        <taxon>Mucilaginibacter</taxon>
    </lineage>
</organism>
<dbReference type="EMBL" id="RBKU01000001">
    <property type="protein sequence ID" value="RKR84357.1"/>
    <property type="molecule type" value="Genomic_DNA"/>
</dbReference>
<evidence type="ECO:0000313" key="6">
    <source>
        <dbReference type="EMBL" id="RKR84357.1"/>
    </source>
</evidence>
<evidence type="ECO:0000256" key="2">
    <source>
        <dbReference type="ARBA" id="ARBA00023270"/>
    </source>
</evidence>
<dbReference type="AlphaFoldDB" id="A0A495J659"/>
<evidence type="ECO:0000256" key="1">
    <source>
        <dbReference type="ARBA" id="ARBA00023239"/>
    </source>
</evidence>
<dbReference type="Proteomes" id="UP000268007">
    <property type="component" value="Unassembled WGS sequence"/>
</dbReference>
<sequence length="310" mass="34534">MKKRYSGVVIPAITPLTESHELDKEGVKNMFANFHANNVEPFILGTTGEAASLPITVKFDYIKLAGELKQGTDKLYVGVASNRFEESVSLAKYAFENGADAVAAHLPSYYKLSDAQVKNYYEQLAGQCGGPLIIYNIPATTHMSISLKLIDELSYHDNIVGVKDSEQNEERVRESIKLWKDREDFSYFLGWAARSADALLNGSDGLIPSTGNLFPGVYNAMMEAVKNGDHDLVYAFQKKSDMLGKLYQSGRLLGESLWALKVLMYESKLCLPYVMPPLYPQSADDEAQLIKTLHEIRDNEGLNLKIDICD</sequence>
<keyword evidence="2" id="KW-0704">Schiff base</keyword>
<dbReference type="OrthoDB" id="9782828at2"/>
<name>A0A495J659_9SPHI</name>
<comment type="similarity">
    <text evidence="3">Belongs to the DapA family.</text>
</comment>
<dbReference type="CDD" id="cd00408">
    <property type="entry name" value="DHDPS-like"/>
    <property type="match status" value="1"/>
</dbReference>
<reference evidence="6 7" key="1">
    <citation type="submission" date="2018-10" db="EMBL/GenBank/DDBJ databases">
        <title>Genomic Encyclopedia of Archaeal and Bacterial Type Strains, Phase II (KMG-II): from individual species to whole genera.</title>
        <authorList>
            <person name="Goeker M."/>
        </authorList>
    </citation>
    <scope>NUCLEOTIDE SEQUENCE [LARGE SCALE GENOMIC DNA]</scope>
    <source>
        <strain evidence="6 7">DSM 18602</strain>
    </source>
</reference>
<dbReference type="RefSeq" id="WP_121199923.1">
    <property type="nucleotide sequence ID" value="NZ_RBKU01000001.1"/>
</dbReference>
<dbReference type="Pfam" id="PF00701">
    <property type="entry name" value="DHDPS"/>
    <property type="match status" value="1"/>
</dbReference>
<dbReference type="InterPro" id="IPR002220">
    <property type="entry name" value="DapA-like"/>
</dbReference>
<dbReference type="GO" id="GO:0008747">
    <property type="term" value="F:N-acetylneuraminate lyase activity"/>
    <property type="evidence" value="ECO:0007669"/>
    <property type="project" value="TreeGrafter"/>
</dbReference>
<dbReference type="GO" id="GO:0019262">
    <property type="term" value="P:N-acetylneuraminate catabolic process"/>
    <property type="evidence" value="ECO:0007669"/>
    <property type="project" value="TreeGrafter"/>
</dbReference>
<proteinExistence type="inferred from homology"/>
<feature type="active site" description="Schiff-base intermediate with substrate" evidence="4">
    <location>
        <position position="163"/>
    </location>
</feature>
<feature type="binding site" evidence="5">
    <location>
        <position position="207"/>
    </location>
    <ligand>
        <name>pyruvate</name>
        <dbReference type="ChEBI" id="CHEBI:15361"/>
    </ligand>
</feature>
<dbReference type="SUPFAM" id="SSF51569">
    <property type="entry name" value="Aldolase"/>
    <property type="match status" value="1"/>
</dbReference>
<dbReference type="SMART" id="SM01130">
    <property type="entry name" value="DHDPS"/>
    <property type="match status" value="1"/>
</dbReference>
<keyword evidence="7" id="KW-1185">Reference proteome</keyword>
<evidence type="ECO:0000256" key="3">
    <source>
        <dbReference type="PIRNR" id="PIRNR001365"/>
    </source>
</evidence>
<gene>
    <name evidence="6" type="ORF">BDD43_4591</name>
</gene>
<keyword evidence="1 3" id="KW-0456">Lyase</keyword>
<dbReference type="Gene3D" id="3.20.20.70">
    <property type="entry name" value="Aldolase class I"/>
    <property type="match status" value="1"/>
</dbReference>
<evidence type="ECO:0000256" key="4">
    <source>
        <dbReference type="PIRSR" id="PIRSR001365-1"/>
    </source>
</evidence>
<dbReference type="GO" id="GO:0005829">
    <property type="term" value="C:cytosol"/>
    <property type="evidence" value="ECO:0007669"/>
    <property type="project" value="TreeGrafter"/>
</dbReference>
<dbReference type="PRINTS" id="PR00146">
    <property type="entry name" value="DHPICSNTHASE"/>
</dbReference>
<dbReference type="InterPro" id="IPR020625">
    <property type="entry name" value="Schiff_base-form_aldolases_AS"/>
</dbReference>
<evidence type="ECO:0000256" key="5">
    <source>
        <dbReference type="PIRSR" id="PIRSR001365-2"/>
    </source>
</evidence>
<dbReference type="PIRSF" id="PIRSF001365">
    <property type="entry name" value="DHDPS"/>
    <property type="match status" value="1"/>
</dbReference>
<accession>A0A495J659</accession>
<dbReference type="PANTHER" id="PTHR42849">
    <property type="entry name" value="N-ACETYLNEURAMINATE LYASE"/>
    <property type="match status" value="1"/>
</dbReference>
<evidence type="ECO:0000313" key="7">
    <source>
        <dbReference type="Proteomes" id="UP000268007"/>
    </source>
</evidence>
<comment type="caution">
    <text evidence="6">The sequence shown here is derived from an EMBL/GenBank/DDBJ whole genome shotgun (WGS) entry which is preliminary data.</text>
</comment>
<feature type="active site" description="Proton donor/acceptor" evidence="4">
    <location>
        <position position="135"/>
    </location>
</feature>
<dbReference type="PANTHER" id="PTHR42849:SF1">
    <property type="entry name" value="N-ACETYLNEURAMINATE LYASE"/>
    <property type="match status" value="1"/>
</dbReference>
<dbReference type="PROSITE" id="PS00666">
    <property type="entry name" value="DHDPS_2"/>
    <property type="match status" value="1"/>
</dbReference>
<dbReference type="InterPro" id="IPR013785">
    <property type="entry name" value="Aldolase_TIM"/>
</dbReference>
<feature type="binding site" evidence="5">
    <location>
        <position position="47"/>
    </location>
    <ligand>
        <name>pyruvate</name>
        <dbReference type="ChEBI" id="CHEBI:15361"/>
    </ligand>
</feature>